<evidence type="ECO:0000256" key="3">
    <source>
        <dbReference type="SAM" id="MobiDB-lite"/>
    </source>
</evidence>
<reference evidence="4 5" key="1">
    <citation type="journal article" date="2022" name="Front. Microbiol.">
        <title>High genomic differentiation and limited gene flow indicate recent cryptic speciation within the genus Laspinema (cyanobacteria).</title>
        <authorList>
            <person name="Stanojkovic A."/>
            <person name="Skoupy S."/>
            <person name="Skaloud P."/>
            <person name="Dvorak P."/>
        </authorList>
    </citation>
    <scope>NUCLEOTIDE SEQUENCE [LARGE SCALE GENOMIC DNA]</scope>
    <source>
        <strain evidence="4 5">D2a</strain>
    </source>
</reference>
<dbReference type="RefSeq" id="WP_368007476.1">
    <property type="nucleotide sequence ID" value="NZ_JAMXFF010000025.1"/>
</dbReference>
<evidence type="ECO:0000256" key="1">
    <source>
        <dbReference type="ARBA" id="ARBA00022829"/>
    </source>
</evidence>
<sequence>MTGSLAQNAISLLIELAQTGEIDPWDVQVIEVIDRYLSKLSQVHEAGRVEREAALSETGQAFLYASMLVLLKADALARSESLLDDPNASEEEEAEFLDPMDEEGQGGNIPRQLELQLKRRAVAPTPKKRRVTLQELIEQLQLMSMAIETPPRRRAKRPGGSKSTASTVRALTELADQENISEVADRLTRFLLAYAEKLDLCEPWLELEALLAGLMDQRGDRPSGESPDPASLPTSHDRVGVFSALLLLSAQSKVELSQEQFYGDLKIRAIVEAVPVESQPTRNEAMV</sequence>
<dbReference type="Proteomes" id="UP001525890">
    <property type="component" value="Unassembled WGS sequence"/>
</dbReference>
<feature type="region of interest" description="Disordered" evidence="3">
    <location>
        <begin position="83"/>
        <end position="110"/>
    </location>
</feature>
<keyword evidence="1" id="KW-0159">Chromosome partition</keyword>
<dbReference type="InterPro" id="IPR023093">
    <property type="entry name" value="ScpA-like_C"/>
</dbReference>
<dbReference type="InterPro" id="IPR003768">
    <property type="entry name" value="ScpA"/>
</dbReference>
<accession>A0ABT2MTS1</accession>
<organism evidence="4 5">
    <name type="scientific">Laspinema palackyanum D2a</name>
    <dbReference type="NCBI Taxonomy" id="2953684"/>
    <lineage>
        <taxon>Bacteria</taxon>
        <taxon>Bacillati</taxon>
        <taxon>Cyanobacteriota</taxon>
        <taxon>Cyanophyceae</taxon>
        <taxon>Oscillatoriophycideae</taxon>
        <taxon>Oscillatoriales</taxon>
        <taxon>Laspinemataceae</taxon>
        <taxon>Laspinema</taxon>
        <taxon>Laspinema palackyanum</taxon>
    </lineage>
</organism>
<dbReference type="Pfam" id="PF02616">
    <property type="entry name" value="SMC_ScpA"/>
    <property type="match status" value="1"/>
</dbReference>
<evidence type="ECO:0000313" key="5">
    <source>
        <dbReference type="Proteomes" id="UP001525890"/>
    </source>
</evidence>
<protein>
    <recommendedName>
        <fullName evidence="2">Segregation and condensation protein A</fullName>
    </recommendedName>
</protein>
<dbReference type="PANTHER" id="PTHR33969">
    <property type="entry name" value="SEGREGATION AND CONDENSATION PROTEIN A"/>
    <property type="match status" value="1"/>
</dbReference>
<dbReference type="Gene3D" id="6.10.250.2410">
    <property type="match status" value="1"/>
</dbReference>
<feature type="compositionally biased region" description="Acidic residues" evidence="3">
    <location>
        <begin position="87"/>
        <end position="104"/>
    </location>
</feature>
<gene>
    <name evidence="4" type="ORF">NG799_16545</name>
</gene>
<dbReference type="PANTHER" id="PTHR33969:SF2">
    <property type="entry name" value="SEGREGATION AND CONDENSATION PROTEIN A"/>
    <property type="match status" value="1"/>
</dbReference>
<keyword evidence="5" id="KW-1185">Reference proteome</keyword>
<evidence type="ECO:0000313" key="4">
    <source>
        <dbReference type="EMBL" id="MCT7967922.1"/>
    </source>
</evidence>
<proteinExistence type="predicted"/>
<evidence type="ECO:0000256" key="2">
    <source>
        <dbReference type="ARBA" id="ARBA00044777"/>
    </source>
</evidence>
<name>A0ABT2MTS1_9CYAN</name>
<dbReference type="Gene3D" id="1.10.10.580">
    <property type="entry name" value="Structural maintenance of chromosome 1. Chain E"/>
    <property type="match status" value="1"/>
</dbReference>
<comment type="caution">
    <text evidence="4">The sequence shown here is derived from an EMBL/GenBank/DDBJ whole genome shotgun (WGS) entry which is preliminary data.</text>
</comment>
<dbReference type="EMBL" id="JAMXFF010000025">
    <property type="protein sequence ID" value="MCT7967922.1"/>
    <property type="molecule type" value="Genomic_DNA"/>
</dbReference>